<organism evidence="3 4">
    <name type="scientific">Candidatus Onthocola gallistercoris</name>
    <dbReference type="NCBI Taxonomy" id="2840876"/>
    <lineage>
        <taxon>Bacteria</taxon>
        <taxon>Bacillati</taxon>
        <taxon>Bacillota</taxon>
        <taxon>Bacilli</taxon>
        <taxon>Candidatus Onthocola</taxon>
    </lineage>
</organism>
<gene>
    <name evidence="3" type="ORF">IAB63_02085</name>
</gene>
<keyword evidence="2" id="KW-0812">Transmembrane</keyword>
<protein>
    <submittedName>
        <fullName evidence="3">Uncharacterized protein</fullName>
    </submittedName>
</protein>
<evidence type="ECO:0000313" key="3">
    <source>
        <dbReference type="EMBL" id="HIU02023.1"/>
    </source>
</evidence>
<keyword evidence="2" id="KW-1133">Transmembrane helix</keyword>
<name>A0A9D1HEJ0_9FIRM</name>
<proteinExistence type="predicted"/>
<comment type="caution">
    <text evidence="3">The sequence shown here is derived from an EMBL/GenBank/DDBJ whole genome shotgun (WGS) entry which is preliminary data.</text>
</comment>
<keyword evidence="2" id="KW-0472">Membrane</keyword>
<reference evidence="3" key="1">
    <citation type="submission" date="2020-10" db="EMBL/GenBank/DDBJ databases">
        <authorList>
            <person name="Gilroy R."/>
        </authorList>
    </citation>
    <scope>NUCLEOTIDE SEQUENCE</scope>
    <source>
        <strain evidence="3">CHK187-14744</strain>
    </source>
</reference>
<dbReference type="AlphaFoldDB" id="A0A9D1HEJ0"/>
<dbReference type="EMBL" id="DVLT01000013">
    <property type="protein sequence ID" value="HIU02023.1"/>
    <property type="molecule type" value="Genomic_DNA"/>
</dbReference>
<reference evidence="3" key="2">
    <citation type="journal article" date="2021" name="PeerJ">
        <title>Extensive microbial diversity within the chicken gut microbiome revealed by metagenomics and culture.</title>
        <authorList>
            <person name="Gilroy R."/>
            <person name="Ravi A."/>
            <person name="Getino M."/>
            <person name="Pursley I."/>
            <person name="Horton D.L."/>
            <person name="Alikhan N.F."/>
            <person name="Baker D."/>
            <person name="Gharbi K."/>
            <person name="Hall N."/>
            <person name="Watson M."/>
            <person name="Adriaenssens E.M."/>
            <person name="Foster-Nyarko E."/>
            <person name="Jarju S."/>
            <person name="Secka A."/>
            <person name="Antonio M."/>
            <person name="Oren A."/>
            <person name="Chaudhuri R.R."/>
            <person name="La Ragione R."/>
            <person name="Hildebrand F."/>
            <person name="Pallen M.J."/>
        </authorList>
    </citation>
    <scope>NUCLEOTIDE SEQUENCE</scope>
    <source>
        <strain evidence="3">CHK187-14744</strain>
    </source>
</reference>
<evidence type="ECO:0000313" key="4">
    <source>
        <dbReference type="Proteomes" id="UP000824164"/>
    </source>
</evidence>
<accession>A0A9D1HEJ0</accession>
<feature type="transmembrane region" description="Helical" evidence="2">
    <location>
        <begin position="65"/>
        <end position="93"/>
    </location>
</feature>
<evidence type="ECO:0000256" key="1">
    <source>
        <dbReference type="SAM" id="MobiDB-lite"/>
    </source>
</evidence>
<feature type="compositionally biased region" description="Basic and acidic residues" evidence="1">
    <location>
        <begin position="257"/>
        <end position="266"/>
    </location>
</feature>
<feature type="region of interest" description="Disordered" evidence="1">
    <location>
        <begin position="245"/>
        <end position="273"/>
    </location>
</feature>
<dbReference type="Proteomes" id="UP000824164">
    <property type="component" value="Unassembled WGS sequence"/>
</dbReference>
<evidence type="ECO:0000256" key="2">
    <source>
        <dbReference type="SAM" id="Phobius"/>
    </source>
</evidence>
<sequence length="286" mass="32279">MYNMNQVADMDRNTLVAVINDAEQCVLHVQNVLDARKGFQDQKAGLLNQCAQIQKKIKWFPFMPWMAVLVILALFNNWFLLVLIAAIAGGFIYKAKKKHVWEMQIETIQNQQIPAVDMKIRQCGDNLNSLGPWTMSVKTLFSLLPENLRNLESLRGIRDQLLQGAPNWYTAVQGYQSALQREEQARQMREMQANVQQVAADSRRTAAAVDDVRRQTQDIARNTARTAQAAENSAYHAARTAAAAQESAKANRQSAKANERRAKAAERQAAAAEDASYYIKDALNRW</sequence>